<evidence type="ECO:0000256" key="2">
    <source>
        <dbReference type="ARBA" id="ARBA00023002"/>
    </source>
</evidence>
<accession>A0ABU7RAY5</accession>
<evidence type="ECO:0000313" key="5">
    <source>
        <dbReference type="EMBL" id="MEE6147767.1"/>
    </source>
</evidence>
<dbReference type="InterPro" id="IPR028348">
    <property type="entry name" value="FAD-binding_protein"/>
</dbReference>
<dbReference type="Proteomes" id="UP001332931">
    <property type="component" value="Unassembled WGS sequence"/>
</dbReference>
<dbReference type="PRINTS" id="PR00368">
    <property type="entry name" value="FADPNR"/>
</dbReference>
<dbReference type="InterPro" id="IPR049516">
    <property type="entry name" value="FAD-depend_C"/>
</dbReference>
<dbReference type="PANTHER" id="PTHR43106:SF1">
    <property type="entry name" value="DEHYDROGENASE-RELATED"/>
    <property type="match status" value="1"/>
</dbReference>
<dbReference type="InterPro" id="IPR036188">
    <property type="entry name" value="FAD/NAD-bd_sf"/>
</dbReference>
<organism evidence="5 6">
    <name type="scientific">Olsenella absiana</name>
    <dbReference type="NCBI Taxonomy" id="3115222"/>
    <lineage>
        <taxon>Bacteria</taxon>
        <taxon>Bacillati</taxon>
        <taxon>Actinomycetota</taxon>
        <taxon>Coriobacteriia</taxon>
        <taxon>Coriobacteriales</taxon>
        <taxon>Atopobiaceae</taxon>
        <taxon>Olsenella</taxon>
    </lineage>
</organism>
<dbReference type="PANTHER" id="PTHR43106">
    <property type="entry name" value="DEHYDROGENASE-RELATED"/>
    <property type="match status" value="1"/>
</dbReference>
<evidence type="ECO:0000259" key="4">
    <source>
        <dbReference type="Pfam" id="PF21688"/>
    </source>
</evidence>
<feature type="domain" description="FAD-dependent protein C-terminal" evidence="4">
    <location>
        <begin position="282"/>
        <end position="429"/>
    </location>
</feature>
<comment type="caution">
    <text evidence="5">The sequence shown here is derived from an EMBL/GenBank/DDBJ whole genome shotgun (WGS) entry which is preliminary data.</text>
</comment>
<keyword evidence="6" id="KW-1185">Reference proteome</keyword>
<feature type="domain" description="FAD-dependent oxidoreductase 2 FAD-binding" evidence="3">
    <location>
        <begin position="168"/>
        <end position="235"/>
    </location>
</feature>
<name>A0ABU7RAY5_9ACTN</name>
<dbReference type="Gene3D" id="3.50.50.60">
    <property type="entry name" value="FAD/NAD(P)-binding domain"/>
    <property type="match status" value="2"/>
</dbReference>
<dbReference type="InterPro" id="IPR003953">
    <property type="entry name" value="FAD-dep_OxRdtase_2_FAD-bd"/>
</dbReference>
<dbReference type="PIRSF" id="PIRSF038984">
    <property type="entry name" value="FAD_binding_protein"/>
    <property type="match status" value="1"/>
</dbReference>
<sequence length="480" mass="51986">MAQGVSGAPAARPHASVRDVDVLVVGAGPAGIFCALGLLARAGARHVTLVERGLPVERRRCPKASGGRCAHCDPCRITTGFSGAGAFSDGKLSLSCEVGGDLPELLGRDFVQEQIGRVDDMYLGFGADARTWGTASPERVADIRRRAIRAGLKLVDCPIRHLGTECAQRIYLAIERHLLDAGVEVLFEHECREVMVEGGRCLGARVRGPAGEVELRARETVVATGRRGAAWLVRMCDEHGIAHEPGPVDMGVRVEVRNEIMEDVNNVLYESKLVGYPNPFRDKVRTFCQNPGGFVSQENYDGGLAVVNGHSYKGRKSPNTNLAVLCSQSFKEPFDRPIDYARHVGELMNMLGAGHILVQRFGDVLDGKRTWPEELTRSNVVPTLPDACAGDVTSAMPYRAMTNIVAFMQAVDRVVPGFASNETLLYAPELKFYSNRVTMDAHLDTNVAGLHCLGDSSGWTRGLMMASVMGLVMGEELASR</sequence>
<dbReference type="SUPFAM" id="SSF51905">
    <property type="entry name" value="FAD/NAD(P)-binding domain"/>
    <property type="match status" value="1"/>
</dbReference>
<dbReference type="Pfam" id="PF21688">
    <property type="entry name" value="FAD-depend_C"/>
    <property type="match status" value="1"/>
</dbReference>
<evidence type="ECO:0000259" key="3">
    <source>
        <dbReference type="Pfam" id="PF00890"/>
    </source>
</evidence>
<dbReference type="Pfam" id="PF00890">
    <property type="entry name" value="FAD_binding_2"/>
    <property type="match status" value="1"/>
</dbReference>
<proteinExistence type="predicted"/>
<dbReference type="RefSeq" id="WP_330958536.1">
    <property type="nucleotide sequence ID" value="NZ_JAZGJQ010000008.1"/>
</dbReference>
<protein>
    <submittedName>
        <fullName evidence="5">FAD-binding protein</fullName>
    </submittedName>
</protein>
<keyword evidence="1" id="KW-0285">Flavoprotein</keyword>
<keyword evidence="2" id="KW-0560">Oxidoreductase</keyword>
<gene>
    <name evidence="5" type="ORF">VXJ25_07205</name>
</gene>
<evidence type="ECO:0000256" key="1">
    <source>
        <dbReference type="ARBA" id="ARBA00022630"/>
    </source>
</evidence>
<reference evidence="5 6" key="1">
    <citation type="submission" date="2024-01" db="EMBL/GenBank/DDBJ databases">
        <title>Description of Olsenella sp. nov., isolated from pig feces.</title>
        <authorList>
            <person name="Chang Y.-H."/>
        </authorList>
    </citation>
    <scope>NUCLEOTIDE SEQUENCE [LARGE SCALE GENOMIC DNA]</scope>
    <source>
        <strain evidence="5 6">YH-ols2223</strain>
    </source>
</reference>
<dbReference type="EMBL" id="JAZGJQ010000008">
    <property type="protein sequence ID" value="MEE6147767.1"/>
    <property type="molecule type" value="Genomic_DNA"/>
</dbReference>
<evidence type="ECO:0000313" key="6">
    <source>
        <dbReference type="Proteomes" id="UP001332931"/>
    </source>
</evidence>